<proteinExistence type="predicted"/>
<dbReference type="PANTHER" id="PTHR43482:SF1">
    <property type="entry name" value="PROTEIN AST1-RELATED"/>
    <property type="match status" value="1"/>
</dbReference>
<dbReference type="SUPFAM" id="SSF50129">
    <property type="entry name" value="GroES-like"/>
    <property type="match status" value="1"/>
</dbReference>
<gene>
    <name evidence="3" type="ORF">H9K76_08345</name>
</gene>
<evidence type="ECO:0000256" key="1">
    <source>
        <dbReference type="SAM" id="MobiDB-lite"/>
    </source>
</evidence>
<dbReference type="GO" id="GO:0016491">
    <property type="term" value="F:oxidoreductase activity"/>
    <property type="evidence" value="ECO:0007669"/>
    <property type="project" value="InterPro"/>
</dbReference>
<dbReference type="InterPro" id="IPR036291">
    <property type="entry name" value="NAD(P)-bd_dom_sf"/>
</dbReference>
<dbReference type="Proteomes" id="UP000515811">
    <property type="component" value="Chromosome"/>
</dbReference>
<dbReference type="EMBL" id="CP060714">
    <property type="protein sequence ID" value="QNN59518.1"/>
    <property type="molecule type" value="Genomic_DNA"/>
</dbReference>
<dbReference type="Pfam" id="PF00107">
    <property type="entry name" value="ADH_zinc_N"/>
    <property type="match status" value="1"/>
</dbReference>
<dbReference type="InterPro" id="IPR052585">
    <property type="entry name" value="Lipid_raft_assoc_Zn_ADH"/>
</dbReference>
<dbReference type="Gene3D" id="3.40.50.720">
    <property type="entry name" value="NAD(P)-binding Rossmann-like Domain"/>
    <property type="match status" value="1"/>
</dbReference>
<dbReference type="SUPFAM" id="SSF51735">
    <property type="entry name" value="NAD(P)-binding Rossmann-fold domains"/>
    <property type="match status" value="1"/>
</dbReference>
<protein>
    <submittedName>
        <fullName evidence="3">Zinc-binding alcohol dehydrogenase family protein</fullName>
    </submittedName>
</protein>
<organism evidence="3 4">
    <name type="scientific">Diaphorobacter ruginosibacter</name>
    <dbReference type="NCBI Taxonomy" id="1715720"/>
    <lineage>
        <taxon>Bacteria</taxon>
        <taxon>Pseudomonadati</taxon>
        <taxon>Pseudomonadota</taxon>
        <taxon>Betaproteobacteria</taxon>
        <taxon>Burkholderiales</taxon>
        <taxon>Comamonadaceae</taxon>
        <taxon>Diaphorobacter</taxon>
    </lineage>
</organism>
<accession>A0A7G9RV93</accession>
<dbReference type="InterPro" id="IPR013154">
    <property type="entry name" value="ADH-like_N"/>
</dbReference>
<dbReference type="SMART" id="SM00829">
    <property type="entry name" value="PKS_ER"/>
    <property type="match status" value="1"/>
</dbReference>
<keyword evidence="4" id="KW-1185">Reference proteome</keyword>
<evidence type="ECO:0000313" key="4">
    <source>
        <dbReference type="Proteomes" id="UP000515811"/>
    </source>
</evidence>
<dbReference type="InterPro" id="IPR020843">
    <property type="entry name" value="ER"/>
</dbReference>
<dbReference type="InterPro" id="IPR013149">
    <property type="entry name" value="ADH-like_C"/>
</dbReference>
<evidence type="ECO:0000313" key="3">
    <source>
        <dbReference type="EMBL" id="QNN59518.1"/>
    </source>
</evidence>
<dbReference type="Pfam" id="PF08240">
    <property type="entry name" value="ADH_N"/>
    <property type="match status" value="1"/>
</dbReference>
<sequence length="323" mass="33549">MLRLSAKAASAEDIAPSIAPQSQPEPGPGEAVVEVFAAAVNPSDVKAALGAMPQAVWPRTPGRDFAGRVVAGPAEWLGEDVWGTGGDLGVTRDGTHARYLLIPADALSRKPASVSVAAAATVGVPFITAHEGLRRAGLRGAGQTVLVLGANGKVGQAAVQLATRAGARVIGVDRNADTYRGHASAPITLFDSATPDLAQRVLECTEGRGADIAYNTVGSPYFDLALNSLAIGGTQVLISTIERSVPFDILAFYRRNLQMLGVDSLKLSVTHCAQVLNTLLPGFNDGSLQAFDVDEATLLPFTEAANAYRKVLSGSMDRVVLAP</sequence>
<name>A0A7G9RV93_9BURK</name>
<feature type="region of interest" description="Disordered" evidence="1">
    <location>
        <begin position="1"/>
        <end position="29"/>
    </location>
</feature>
<evidence type="ECO:0000259" key="2">
    <source>
        <dbReference type="SMART" id="SM00829"/>
    </source>
</evidence>
<dbReference type="KEGG" id="drg:H9K76_08345"/>
<dbReference type="InterPro" id="IPR011032">
    <property type="entry name" value="GroES-like_sf"/>
</dbReference>
<feature type="domain" description="Enoyl reductase (ER)" evidence="2">
    <location>
        <begin position="9"/>
        <end position="321"/>
    </location>
</feature>
<dbReference type="PANTHER" id="PTHR43482">
    <property type="entry name" value="PROTEIN AST1-RELATED"/>
    <property type="match status" value="1"/>
</dbReference>
<dbReference type="Gene3D" id="3.90.180.10">
    <property type="entry name" value="Medium-chain alcohol dehydrogenases, catalytic domain"/>
    <property type="match status" value="1"/>
</dbReference>
<dbReference type="AlphaFoldDB" id="A0A7G9RV93"/>
<reference evidence="3 4" key="1">
    <citation type="submission" date="2020-08" db="EMBL/GenBank/DDBJ databases">
        <title>Genome sequence of Diaphorobacter ruginosibacter DSM 27467T.</title>
        <authorList>
            <person name="Hyun D.-W."/>
            <person name="Bae J.-W."/>
        </authorList>
    </citation>
    <scope>NUCLEOTIDE SEQUENCE [LARGE SCALE GENOMIC DNA]</scope>
    <source>
        <strain evidence="3 4">DSM 27467</strain>
    </source>
</reference>